<keyword evidence="3 6" id="KW-0479">Metal-binding</keyword>
<feature type="binding site" evidence="6">
    <location>
        <position position="288"/>
    </location>
    <ligand>
        <name>Mn(2+)</name>
        <dbReference type="ChEBI" id="CHEBI:29035"/>
        <label>2</label>
    </ligand>
</feature>
<comment type="caution">
    <text evidence="9">The sequence shown here is derived from an EMBL/GenBank/DDBJ whole genome shotgun (WGS) entry which is preliminary data.</text>
</comment>
<dbReference type="PANTHER" id="PTHR21110">
    <property type="entry name" value="PHOSPHOPENTOMUTASE"/>
    <property type="match status" value="1"/>
</dbReference>
<dbReference type="NCBIfam" id="NF003766">
    <property type="entry name" value="PRK05362.1"/>
    <property type="match status" value="1"/>
</dbReference>
<dbReference type="EMBL" id="DRQG01000002">
    <property type="protein sequence ID" value="HGY54073.1"/>
    <property type="molecule type" value="Genomic_DNA"/>
</dbReference>
<dbReference type="GO" id="GO:0043094">
    <property type="term" value="P:metabolic compound salvage"/>
    <property type="evidence" value="ECO:0007669"/>
    <property type="project" value="UniProtKB-UniRule"/>
</dbReference>
<proteinExistence type="inferred from homology"/>
<feature type="binding site" evidence="6">
    <location>
        <position position="324"/>
    </location>
    <ligand>
        <name>Mn(2+)</name>
        <dbReference type="ChEBI" id="CHEBI:29035"/>
        <label>1</label>
    </ligand>
</feature>
<dbReference type="FunFam" id="3.30.70.1250:FF:000001">
    <property type="entry name" value="Phosphopentomutase"/>
    <property type="match status" value="1"/>
</dbReference>
<accession>A0A7V4TY23</accession>
<dbReference type="GO" id="GO:0006015">
    <property type="term" value="P:5-phosphoribose 1-diphosphate biosynthetic process"/>
    <property type="evidence" value="ECO:0007669"/>
    <property type="project" value="UniProtKB-UniPathway"/>
</dbReference>
<dbReference type="InterPro" id="IPR024052">
    <property type="entry name" value="Phosphopentomutase_DeoB_cap_sf"/>
</dbReference>
<comment type="similarity">
    <text evidence="1 6">Belongs to the phosphopentomutase family.</text>
</comment>
<dbReference type="GO" id="GO:0006018">
    <property type="term" value="P:2-deoxyribose 1-phosphate catabolic process"/>
    <property type="evidence" value="ECO:0007669"/>
    <property type="project" value="UniProtKB-UniRule"/>
</dbReference>
<organism evidence="9">
    <name type="scientific">Caldithrix abyssi</name>
    <dbReference type="NCBI Taxonomy" id="187145"/>
    <lineage>
        <taxon>Bacteria</taxon>
        <taxon>Pseudomonadati</taxon>
        <taxon>Calditrichota</taxon>
        <taxon>Calditrichia</taxon>
        <taxon>Calditrichales</taxon>
        <taxon>Calditrichaceae</taxon>
        <taxon>Caldithrix</taxon>
    </lineage>
</organism>
<dbReference type="Pfam" id="PF01676">
    <property type="entry name" value="Metalloenzyme"/>
    <property type="match status" value="1"/>
</dbReference>
<dbReference type="GO" id="GO:0030145">
    <property type="term" value="F:manganese ion binding"/>
    <property type="evidence" value="ECO:0007669"/>
    <property type="project" value="UniProtKB-UniRule"/>
</dbReference>
<evidence type="ECO:0000256" key="2">
    <source>
        <dbReference type="ARBA" id="ARBA00022490"/>
    </source>
</evidence>
<dbReference type="PANTHER" id="PTHR21110:SF0">
    <property type="entry name" value="PHOSPHOPENTOMUTASE"/>
    <property type="match status" value="1"/>
</dbReference>
<keyword evidence="5 6" id="KW-0413">Isomerase</keyword>
<comment type="catalytic activity">
    <reaction evidence="6">
        <text>2-deoxy-alpha-D-ribose 1-phosphate = 2-deoxy-D-ribose 5-phosphate</text>
        <dbReference type="Rhea" id="RHEA:27658"/>
        <dbReference type="ChEBI" id="CHEBI:57259"/>
        <dbReference type="ChEBI" id="CHEBI:62877"/>
        <dbReference type="EC" id="5.4.2.7"/>
    </reaction>
</comment>
<comment type="function">
    <text evidence="6">Isomerase that catalyzes the conversion of deoxy-ribose 1-phosphate (dRib-1-P) and ribose 1-phosphate (Rib-1-P) to deoxy-ribose 5-phosphate (dRib-5-P) and ribose 5-phosphate (Rib-5-P), respectively.</text>
</comment>
<dbReference type="GO" id="GO:0008973">
    <property type="term" value="F:phosphopentomutase activity"/>
    <property type="evidence" value="ECO:0007669"/>
    <property type="project" value="UniProtKB-UniRule"/>
</dbReference>
<comment type="cofactor">
    <cofactor evidence="6">
        <name>Mn(2+)</name>
        <dbReference type="ChEBI" id="CHEBI:29035"/>
    </cofactor>
    <text evidence="6">Binds 2 manganese ions.</text>
</comment>
<dbReference type="Gene3D" id="3.30.70.1250">
    <property type="entry name" value="Phosphopentomutase"/>
    <property type="match status" value="1"/>
</dbReference>
<dbReference type="AlphaFoldDB" id="A0A7V4TY23"/>
<feature type="binding site" evidence="6">
    <location>
        <position position="336"/>
    </location>
    <ligand>
        <name>Mn(2+)</name>
        <dbReference type="ChEBI" id="CHEBI:29035"/>
        <label>2</label>
    </ligand>
</feature>
<gene>
    <name evidence="6" type="primary">deoB</name>
    <name evidence="9" type="ORF">ENK44_00080</name>
</gene>
<evidence type="ECO:0000313" key="9">
    <source>
        <dbReference type="EMBL" id="HGY54073.1"/>
    </source>
</evidence>
<evidence type="ECO:0000256" key="1">
    <source>
        <dbReference type="ARBA" id="ARBA00010373"/>
    </source>
</evidence>
<dbReference type="GO" id="GO:0009117">
    <property type="term" value="P:nucleotide metabolic process"/>
    <property type="evidence" value="ECO:0007669"/>
    <property type="project" value="UniProtKB-UniRule"/>
</dbReference>
<dbReference type="Proteomes" id="UP000885779">
    <property type="component" value="Unassembled WGS sequence"/>
</dbReference>
<evidence type="ECO:0000256" key="3">
    <source>
        <dbReference type="ARBA" id="ARBA00022723"/>
    </source>
</evidence>
<sequence length="389" mass="42619">MKRAIVVIIDGVGIGELPDAAKYGDNGSNTLGNLAKAVGGLQLPNLEKLGLGKIEPILGLDGNLEAEGNYGKMAEVSPGKDSTTGHWELAGVLLSHPFPTYPKGFPDEIIREFTRLTGLEVLGNKAASGTEIIKELGEEHVRTGKPIVYTSADSVFQIAAHEEVIPREKLYELCRTARKMLQGKHAVARVIARPFVGHSAEDFTRTKYRKDFSLPPPAPTLHQILQREGIPTVGIGKINDLYALAGIQKSVYTKTNSEGMQAILKELDETKTGFIMANLVDFDMLWGHRNNPDGFYQGLRAFDNWLPEFREKLSQEDLVIITADHGNDPTTPSTDHSREYVPVLAFGPSFKKNRNLGTRKSFADMQATLAEFFGVEGTGKGTSFLDLIV</sequence>
<keyword evidence="4 6" id="KW-0464">Manganese</keyword>
<feature type="binding site" evidence="6">
    <location>
        <position position="283"/>
    </location>
    <ligand>
        <name>Mn(2+)</name>
        <dbReference type="ChEBI" id="CHEBI:29035"/>
        <label>2</label>
    </ligand>
</feature>
<comment type="subcellular location">
    <subcellularLocation>
        <location evidence="6">Cytoplasm</location>
    </subcellularLocation>
</comment>
<name>A0A7V4TY23_CALAY</name>
<dbReference type="InterPro" id="IPR006124">
    <property type="entry name" value="Metalloenzyme"/>
</dbReference>
<evidence type="ECO:0000256" key="5">
    <source>
        <dbReference type="ARBA" id="ARBA00023235"/>
    </source>
</evidence>
<keyword evidence="2 6" id="KW-0963">Cytoplasm</keyword>
<feature type="binding site" evidence="6">
    <location>
        <position position="10"/>
    </location>
    <ligand>
        <name>Mn(2+)</name>
        <dbReference type="ChEBI" id="CHEBI:29035"/>
        <label>1</label>
    </ligand>
</feature>
<dbReference type="SUPFAM" id="SSF143856">
    <property type="entry name" value="DeoB insert domain-like"/>
    <property type="match status" value="1"/>
</dbReference>
<feature type="binding site" evidence="6">
    <location>
        <position position="325"/>
    </location>
    <ligand>
        <name>Mn(2+)</name>
        <dbReference type="ChEBI" id="CHEBI:29035"/>
        <label>1</label>
    </ligand>
</feature>
<feature type="domain" description="Metalloenzyme" evidence="8">
    <location>
        <begin position="2"/>
        <end position="376"/>
    </location>
</feature>
<dbReference type="CDD" id="cd16009">
    <property type="entry name" value="PPM"/>
    <property type="match status" value="1"/>
</dbReference>
<evidence type="ECO:0000259" key="8">
    <source>
        <dbReference type="Pfam" id="PF01676"/>
    </source>
</evidence>
<comment type="catalytic activity">
    <reaction evidence="6">
        <text>alpha-D-ribose 1-phosphate = D-ribose 5-phosphate</text>
        <dbReference type="Rhea" id="RHEA:18793"/>
        <dbReference type="ChEBI" id="CHEBI:57720"/>
        <dbReference type="ChEBI" id="CHEBI:78346"/>
        <dbReference type="EC" id="5.4.2.7"/>
    </reaction>
</comment>
<dbReference type="SUPFAM" id="SSF53649">
    <property type="entry name" value="Alkaline phosphatase-like"/>
    <property type="match status" value="1"/>
</dbReference>
<dbReference type="EC" id="5.4.2.7" evidence="6 7"/>
<evidence type="ECO:0000256" key="6">
    <source>
        <dbReference type="HAMAP-Rule" id="MF_00740"/>
    </source>
</evidence>
<evidence type="ECO:0000256" key="4">
    <source>
        <dbReference type="ARBA" id="ARBA00023211"/>
    </source>
</evidence>
<evidence type="ECO:0000256" key="7">
    <source>
        <dbReference type="NCBIfam" id="TIGR01696"/>
    </source>
</evidence>
<dbReference type="NCBIfam" id="TIGR01696">
    <property type="entry name" value="deoB"/>
    <property type="match status" value="1"/>
</dbReference>
<comment type="pathway">
    <text evidence="6">Carbohydrate degradation; 2-deoxy-D-ribose 1-phosphate degradation; D-glyceraldehyde 3-phosphate and acetaldehyde from 2-deoxy-alpha-D-ribose 1-phosphate: step 1/2.</text>
</comment>
<protein>
    <recommendedName>
        <fullName evidence="6 7">Phosphopentomutase</fullName>
        <ecNumber evidence="6 7">5.4.2.7</ecNumber>
    </recommendedName>
    <alternativeName>
        <fullName evidence="6">Phosphodeoxyribomutase</fullName>
    </alternativeName>
</protein>
<dbReference type="GO" id="GO:0005829">
    <property type="term" value="C:cytosol"/>
    <property type="evidence" value="ECO:0007669"/>
    <property type="project" value="TreeGrafter"/>
</dbReference>
<dbReference type="InterPro" id="IPR017850">
    <property type="entry name" value="Alkaline_phosphatase_core_sf"/>
</dbReference>
<dbReference type="Gene3D" id="3.40.720.10">
    <property type="entry name" value="Alkaline Phosphatase, subunit A"/>
    <property type="match status" value="1"/>
</dbReference>
<dbReference type="HAMAP" id="MF_00740">
    <property type="entry name" value="Phosphopentomut"/>
    <property type="match status" value="1"/>
</dbReference>
<dbReference type="InterPro" id="IPR010045">
    <property type="entry name" value="DeoB"/>
</dbReference>
<reference evidence="9" key="1">
    <citation type="journal article" date="2020" name="mSystems">
        <title>Genome- and Community-Level Interaction Insights into Carbon Utilization and Element Cycling Functions of Hydrothermarchaeota in Hydrothermal Sediment.</title>
        <authorList>
            <person name="Zhou Z."/>
            <person name="Liu Y."/>
            <person name="Xu W."/>
            <person name="Pan J."/>
            <person name="Luo Z.H."/>
            <person name="Li M."/>
        </authorList>
    </citation>
    <scope>NUCLEOTIDE SEQUENCE [LARGE SCALE GENOMIC DNA]</scope>
    <source>
        <strain evidence="9">HyVt-577</strain>
    </source>
</reference>
<dbReference type="PIRSF" id="PIRSF001491">
    <property type="entry name" value="Ppentomutase"/>
    <property type="match status" value="1"/>
</dbReference>
<dbReference type="GO" id="GO:0000287">
    <property type="term" value="F:magnesium ion binding"/>
    <property type="evidence" value="ECO:0007669"/>
    <property type="project" value="UniProtKB-UniRule"/>
</dbReference>
<dbReference type="UniPathway" id="UPA00087">
    <property type="reaction ID" value="UER00173"/>
</dbReference>